<feature type="domain" description="NADP-dependent oxidoreductase" evidence="5">
    <location>
        <begin position="21"/>
        <end position="289"/>
    </location>
</feature>
<evidence type="ECO:0000313" key="7">
    <source>
        <dbReference type="Proteomes" id="UP000242180"/>
    </source>
</evidence>
<dbReference type="Proteomes" id="UP000242180">
    <property type="component" value="Unassembled WGS sequence"/>
</dbReference>
<proteinExistence type="predicted"/>
<feature type="active site" description="Proton donor" evidence="2">
    <location>
        <position position="54"/>
    </location>
</feature>
<dbReference type="InterPro" id="IPR020471">
    <property type="entry name" value="AKR"/>
</dbReference>
<reference evidence="6 7" key="1">
    <citation type="submission" date="2016-07" db="EMBL/GenBank/DDBJ databases">
        <title>Pervasive Adenine N6-methylation of Active Genes in Fungi.</title>
        <authorList>
            <consortium name="DOE Joint Genome Institute"/>
            <person name="Mondo S.J."/>
            <person name="Dannebaum R.O."/>
            <person name="Kuo R.C."/>
            <person name="Labutti K."/>
            <person name="Haridas S."/>
            <person name="Kuo A."/>
            <person name="Salamov A."/>
            <person name="Ahrendt S.R."/>
            <person name="Lipzen A."/>
            <person name="Sullivan W."/>
            <person name="Andreopoulos W.B."/>
            <person name="Clum A."/>
            <person name="Lindquist E."/>
            <person name="Daum C."/>
            <person name="Ramamoorthy G.K."/>
            <person name="Gryganskyi A."/>
            <person name="Culley D."/>
            <person name="Magnuson J.K."/>
            <person name="James T.Y."/>
            <person name="O'Malley M.A."/>
            <person name="Stajich J.E."/>
            <person name="Spatafora J.W."/>
            <person name="Visel A."/>
            <person name="Grigoriev I.V."/>
        </authorList>
    </citation>
    <scope>NUCLEOTIDE SEQUENCE [LARGE SCALE GENOMIC DNA]</scope>
    <source>
        <strain evidence="6 7">NRRL 2496</strain>
    </source>
</reference>
<dbReference type="FunCoup" id="A0A1X2HPP0">
    <property type="interactions" value="479"/>
</dbReference>
<dbReference type="PANTHER" id="PTHR11732">
    <property type="entry name" value="ALDO/KETO REDUCTASE"/>
    <property type="match status" value="1"/>
</dbReference>
<evidence type="ECO:0000256" key="3">
    <source>
        <dbReference type="PIRSR" id="PIRSR000097-2"/>
    </source>
</evidence>
<evidence type="ECO:0000256" key="4">
    <source>
        <dbReference type="PIRSR" id="PIRSR000097-3"/>
    </source>
</evidence>
<keyword evidence="1" id="KW-0560">Oxidoreductase</keyword>
<dbReference type="SUPFAM" id="SSF51430">
    <property type="entry name" value="NAD(P)-linked oxidoreductase"/>
    <property type="match status" value="1"/>
</dbReference>
<dbReference type="InterPro" id="IPR023210">
    <property type="entry name" value="NADP_OxRdtase_dom"/>
</dbReference>
<organism evidence="6 7">
    <name type="scientific">Syncephalastrum racemosum</name>
    <name type="common">Filamentous fungus</name>
    <dbReference type="NCBI Taxonomy" id="13706"/>
    <lineage>
        <taxon>Eukaryota</taxon>
        <taxon>Fungi</taxon>
        <taxon>Fungi incertae sedis</taxon>
        <taxon>Mucoromycota</taxon>
        <taxon>Mucoromycotina</taxon>
        <taxon>Mucoromycetes</taxon>
        <taxon>Mucorales</taxon>
        <taxon>Syncephalastraceae</taxon>
        <taxon>Syncephalastrum</taxon>
    </lineage>
</organism>
<comment type="caution">
    <text evidence="6">The sequence shown here is derived from an EMBL/GenBank/DDBJ whole genome shotgun (WGS) entry which is preliminary data.</text>
</comment>
<gene>
    <name evidence="6" type="ORF">BCR43DRAFT_522181</name>
</gene>
<dbReference type="PROSITE" id="PS00798">
    <property type="entry name" value="ALDOKETO_REDUCTASE_1"/>
    <property type="match status" value="1"/>
</dbReference>
<dbReference type="AlphaFoldDB" id="A0A1X2HPP0"/>
<dbReference type="PROSITE" id="PS00063">
    <property type="entry name" value="ALDOKETO_REDUCTASE_3"/>
    <property type="match status" value="1"/>
</dbReference>
<dbReference type="PIRSF" id="PIRSF000097">
    <property type="entry name" value="AKR"/>
    <property type="match status" value="1"/>
</dbReference>
<evidence type="ECO:0000313" key="6">
    <source>
        <dbReference type="EMBL" id="ORZ01317.1"/>
    </source>
</evidence>
<feature type="site" description="Lowers pKa of active site Tyr" evidence="4">
    <location>
        <position position="83"/>
    </location>
</feature>
<feature type="binding site" evidence="3">
    <location>
        <position position="116"/>
    </location>
    <ligand>
        <name>substrate</name>
    </ligand>
</feature>
<dbReference type="GO" id="GO:0016616">
    <property type="term" value="F:oxidoreductase activity, acting on the CH-OH group of donors, NAD or NADP as acceptor"/>
    <property type="evidence" value="ECO:0007669"/>
    <property type="project" value="UniProtKB-ARBA"/>
</dbReference>
<dbReference type="Gene3D" id="3.20.20.100">
    <property type="entry name" value="NADP-dependent oxidoreductase domain"/>
    <property type="match status" value="1"/>
</dbReference>
<dbReference type="OMA" id="MHWPASL"/>
<dbReference type="OrthoDB" id="416253at2759"/>
<accession>A0A1X2HPP0</accession>
<dbReference type="PROSITE" id="PS00062">
    <property type="entry name" value="ALDOKETO_REDUCTASE_2"/>
    <property type="match status" value="1"/>
</dbReference>
<protein>
    <submittedName>
        <fullName evidence="6">NADP-dependent oxidoreductase domain-containing protein</fullName>
    </submittedName>
</protein>
<name>A0A1X2HPP0_SYNRA</name>
<sequence length="311" mass="34560">MTGAIKNKTYKLNTGALMPAIGLGTWQSPDDQVYEAVKTAIKTGYRHIDTAFAYSNEKAVGRAIRDALAENNLKRSDLFVTTKLWNTYHRPELVPVAFQKSLENLDIEYIDLYLMHWPVSLAPTADGTLLPKKPDGANDIDQQQQGKFNETWAAMEELLDTGKVKAIGISNFAIPNIEKLLATAKVIPAVNQVELHPYLPQQKLFDYCNSKGIHLSAYSPLGSTDSALMKDETLLKIAESRKKTPAHVILSWGAARTSILPKSVTPSRIVSNFDLFDLTSEELKEVDALASTKGQRLIQPKWGVPVFDEEF</sequence>
<dbReference type="InterPro" id="IPR036812">
    <property type="entry name" value="NAD(P)_OxRdtase_dom_sf"/>
</dbReference>
<dbReference type="PRINTS" id="PR00069">
    <property type="entry name" value="ALDKETRDTASE"/>
</dbReference>
<dbReference type="InParanoid" id="A0A1X2HPP0"/>
<evidence type="ECO:0000259" key="5">
    <source>
        <dbReference type="Pfam" id="PF00248"/>
    </source>
</evidence>
<dbReference type="STRING" id="13706.A0A1X2HPP0"/>
<keyword evidence="7" id="KW-1185">Reference proteome</keyword>
<dbReference type="Pfam" id="PF00248">
    <property type="entry name" value="Aldo_ket_red"/>
    <property type="match status" value="1"/>
</dbReference>
<evidence type="ECO:0000256" key="2">
    <source>
        <dbReference type="PIRSR" id="PIRSR000097-1"/>
    </source>
</evidence>
<dbReference type="InterPro" id="IPR018170">
    <property type="entry name" value="Aldo/ket_reductase_CS"/>
</dbReference>
<dbReference type="EMBL" id="MCGN01000002">
    <property type="protein sequence ID" value="ORZ01317.1"/>
    <property type="molecule type" value="Genomic_DNA"/>
</dbReference>
<evidence type="ECO:0000256" key="1">
    <source>
        <dbReference type="ARBA" id="ARBA00023002"/>
    </source>
</evidence>
<dbReference type="FunFam" id="3.20.20.100:FF:000002">
    <property type="entry name" value="2,5-diketo-D-gluconic acid reductase A"/>
    <property type="match status" value="1"/>
</dbReference>